<evidence type="ECO:0000256" key="1">
    <source>
        <dbReference type="SAM" id="SignalP"/>
    </source>
</evidence>
<reference evidence="2" key="1">
    <citation type="submission" date="2021-06" db="EMBL/GenBank/DDBJ databases">
        <authorList>
            <consortium name="Wellcome Sanger Institute Data Sharing"/>
        </authorList>
    </citation>
    <scope>NUCLEOTIDE SEQUENCE [LARGE SCALE GENOMIC DNA]</scope>
</reference>
<evidence type="ECO:0000313" key="2">
    <source>
        <dbReference type="Ensembl" id="ENSECRP00000029589.1"/>
    </source>
</evidence>
<protein>
    <submittedName>
        <fullName evidence="2">Uncharacterized protein</fullName>
    </submittedName>
</protein>
<dbReference type="InterPro" id="IPR015943">
    <property type="entry name" value="WD40/YVTN_repeat-like_dom_sf"/>
</dbReference>
<keyword evidence="3" id="KW-1185">Reference proteome</keyword>
<feature type="chain" id="PRO_5034480016" evidence="1">
    <location>
        <begin position="20"/>
        <end position="176"/>
    </location>
</feature>
<dbReference type="Gene3D" id="2.130.10.10">
    <property type="entry name" value="YVTN repeat-like/Quinoprotein amine dehydrogenase"/>
    <property type="match status" value="1"/>
</dbReference>
<dbReference type="InterPro" id="IPR036322">
    <property type="entry name" value="WD40_repeat_dom_sf"/>
</dbReference>
<dbReference type="AlphaFoldDB" id="A0A8C4THW9"/>
<dbReference type="SUPFAM" id="SSF50978">
    <property type="entry name" value="WD40 repeat-like"/>
    <property type="match status" value="1"/>
</dbReference>
<dbReference type="PANTHER" id="PTHR44525:SF1">
    <property type="entry name" value="WD REPEAT-CONTAINING PROTEIN 27"/>
    <property type="match status" value="1"/>
</dbReference>
<dbReference type="InterPro" id="IPR042411">
    <property type="entry name" value="WDR27"/>
</dbReference>
<accession>A0A8C4THW9</accession>
<feature type="signal peptide" evidence="1">
    <location>
        <begin position="1"/>
        <end position="19"/>
    </location>
</feature>
<dbReference type="Pfam" id="PF00400">
    <property type="entry name" value="WD40"/>
    <property type="match status" value="1"/>
</dbReference>
<proteinExistence type="predicted"/>
<sequence>SVLLLLFYLNMSITDIALCSGCDHSVEVFDLNVARSIAVIPDAHCRAAHQIIQNKGSSFSTQQSEAYNLFLTTAVTEGIKLWDLRTLRCVRRFDGHHNRCHPCGISISPCGKYIATGSENKCAYVFDIRCSNFLNKLSRCTDTVMQVAFNPSKPQPDLLSQPQKIYCLFYLNQKSR</sequence>
<dbReference type="PANTHER" id="PTHR44525">
    <property type="entry name" value="WD REPEAT-CONTAINING PROTEIN 27"/>
    <property type="match status" value="1"/>
</dbReference>
<organism evidence="2 3">
    <name type="scientific">Erpetoichthys calabaricus</name>
    <name type="common">Rope fish</name>
    <name type="synonym">Calamoichthys calabaricus</name>
    <dbReference type="NCBI Taxonomy" id="27687"/>
    <lineage>
        <taxon>Eukaryota</taxon>
        <taxon>Metazoa</taxon>
        <taxon>Chordata</taxon>
        <taxon>Craniata</taxon>
        <taxon>Vertebrata</taxon>
        <taxon>Euteleostomi</taxon>
        <taxon>Actinopterygii</taxon>
        <taxon>Polypteriformes</taxon>
        <taxon>Polypteridae</taxon>
        <taxon>Erpetoichthys</taxon>
    </lineage>
</organism>
<name>A0A8C4THW9_ERPCA</name>
<evidence type="ECO:0000313" key="3">
    <source>
        <dbReference type="Proteomes" id="UP000694620"/>
    </source>
</evidence>
<dbReference type="SMART" id="SM00320">
    <property type="entry name" value="WD40"/>
    <property type="match status" value="1"/>
</dbReference>
<reference evidence="2" key="2">
    <citation type="submission" date="2025-08" db="UniProtKB">
        <authorList>
            <consortium name="Ensembl"/>
        </authorList>
    </citation>
    <scope>IDENTIFICATION</scope>
</reference>
<dbReference type="InterPro" id="IPR001680">
    <property type="entry name" value="WD40_rpt"/>
</dbReference>
<reference evidence="2" key="3">
    <citation type="submission" date="2025-09" db="UniProtKB">
        <authorList>
            <consortium name="Ensembl"/>
        </authorList>
    </citation>
    <scope>IDENTIFICATION</scope>
</reference>
<dbReference type="Proteomes" id="UP000694620">
    <property type="component" value="Chromosome 15"/>
</dbReference>
<keyword evidence="1" id="KW-0732">Signal</keyword>
<dbReference type="Ensembl" id="ENSECRT00000030217.1">
    <property type="protein sequence ID" value="ENSECRP00000029589.1"/>
    <property type="gene ID" value="ENSECRG00000020052.1"/>
</dbReference>
<dbReference type="GeneTree" id="ENSGT00390000012017"/>